<dbReference type="Proteomes" id="UP000054454">
    <property type="component" value="Unassembled WGS sequence"/>
</dbReference>
<dbReference type="GO" id="GO:0000460">
    <property type="term" value="P:maturation of 5.8S rRNA"/>
    <property type="evidence" value="ECO:0007669"/>
    <property type="project" value="TreeGrafter"/>
</dbReference>
<evidence type="ECO:0000313" key="3">
    <source>
        <dbReference type="EMBL" id="KTW29769.1"/>
    </source>
</evidence>
<protein>
    <submittedName>
        <fullName evidence="3">Uncharacterized protein</fullName>
    </submittedName>
</protein>
<name>A0A0W4ZN38_PNEC8</name>
<dbReference type="VEuPathDB" id="FungiDB:T552_00976"/>
<dbReference type="EMBL" id="LFVZ01000004">
    <property type="protein sequence ID" value="KTW29769.1"/>
    <property type="molecule type" value="Genomic_DNA"/>
</dbReference>
<feature type="region of interest" description="Disordered" evidence="2">
    <location>
        <begin position="46"/>
        <end position="92"/>
    </location>
</feature>
<evidence type="ECO:0000256" key="2">
    <source>
        <dbReference type="SAM" id="MobiDB-lite"/>
    </source>
</evidence>
<dbReference type="RefSeq" id="XP_018226756.1">
    <property type="nucleotide sequence ID" value="XM_018369571.1"/>
</dbReference>
<dbReference type="GeneID" id="28935773"/>
<proteinExistence type="inferred from homology"/>
<sequence>MKIQEKQDKRKVNDNEEYLVKKKNKKRVKIGGEIEKEEIKKKIRKKKEEIEEIEEDNERNVSEGSEEVEEEDKNVKKEENKEEEDKEDMVDFGEAMSRIVSSDVKSIYKEDPILSSCIMEISKKIEEKNVENKAKMLISMEKKKEQEKGRIKDIIPLNNDEEVSKILNYEKFLRKTAQKAVINLFNAIGEAQAKAKKVSKDLKKKGLTNTIKREKEVAKMSKQNFFDLIKNPKKI</sequence>
<dbReference type="Pfam" id="PF07890">
    <property type="entry name" value="Rrp15p"/>
    <property type="match status" value="1"/>
</dbReference>
<evidence type="ECO:0000313" key="4">
    <source>
        <dbReference type="Proteomes" id="UP000054454"/>
    </source>
</evidence>
<comment type="caution">
    <text evidence="3">The sequence shown here is derived from an EMBL/GenBank/DDBJ whole genome shotgun (WGS) entry which is preliminary data.</text>
</comment>
<dbReference type="InterPro" id="IPR012459">
    <property type="entry name" value="Rrp15"/>
</dbReference>
<keyword evidence="4" id="KW-1185">Reference proteome</keyword>
<dbReference type="GO" id="GO:0030687">
    <property type="term" value="C:preribosome, large subunit precursor"/>
    <property type="evidence" value="ECO:0007669"/>
    <property type="project" value="TreeGrafter"/>
</dbReference>
<dbReference type="OrthoDB" id="20949at2759"/>
<organism evidence="3 4">
    <name type="scientific">Pneumocystis carinii (strain B80)</name>
    <name type="common">Rat pneumocystis pneumonia agent</name>
    <name type="synonym">Pneumocystis carinii f. sp. carinii</name>
    <dbReference type="NCBI Taxonomy" id="1408658"/>
    <lineage>
        <taxon>Eukaryota</taxon>
        <taxon>Fungi</taxon>
        <taxon>Dikarya</taxon>
        <taxon>Ascomycota</taxon>
        <taxon>Taphrinomycotina</taxon>
        <taxon>Pneumocystomycetes</taxon>
        <taxon>Pneumocystaceae</taxon>
        <taxon>Pneumocystis</taxon>
    </lineage>
</organism>
<reference evidence="4" key="1">
    <citation type="journal article" date="2016" name="Nat. Commun.">
        <title>Genome analysis of three Pneumocystis species reveals adaptation mechanisms to life exclusively in mammalian hosts.</title>
        <authorList>
            <person name="Ma L."/>
            <person name="Chen Z."/>
            <person name="Huang D.W."/>
            <person name="Kutty G."/>
            <person name="Ishihara M."/>
            <person name="Wang H."/>
            <person name="Abouelleil A."/>
            <person name="Bishop L."/>
            <person name="Davey E."/>
            <person name="Deng R."/>
            <person name="Deng X."/>
            <person name="Fan L."/>
            <person name="Fantoni G."/>
            <person name="Fitzgerald M."/>
            <person name="Gogineni E."/>
            <person name="Goldberg J.M."/>
            <person name="Handley G."/>
            <person name="Hu X."/>
            <person name="Huber C."/>
            <person name="Jiao X."/>
            <person name="Jones K."/>
            <person name="Levin J.Z."/>
            <person name="Liu Y."/>
            <person name="Macdonald P."/>
            <person name="Melnikov A."/>
            <person name="Raley C."/>
            <person name="Sassi M."/>
            <person name="Sherman B.T."/>
            <person name="Song X."/>
            <person name="Sykes S."/>
            <person name="Tran B."/>
            <person name="Walsh L."/>
            <person name="Xia Y."/>
            <person name="Yang J."/>
            <person name="Young S."/>
            <person name="Zeng Q."/>
            <person name="Zheng X."/>
            <person name="Stephens R."/>
            <person name="Nusbaum C."/>
            <person name="Birren B.W."/>
            <person name="Azadi P."/>
            <person name="Lempicki R.A."/>
            <person name="Cuomo C.A."/>
            <person name="Kovacs J.A."/>
        </authorList>
    </citation>
    <scope>NUCLEOTIDE SEQUENCE [LARGE SCALE GENOMIC DNA]</scope>
    <source>
        <strain evidence="4">B80</strain>
    </source>
</reference>
<evidence type="ECO:0000256" key="1">
    <source>
        <dbReference type="ARBA" id="ARBA00007462"/>
    </source>
</evidence>
<comment type="similarity">
    <text evidence="1">Belongs to the RRP15 family.</text>
</comment>
<dbReference type="PANTHER" id="PTHR13245">
    <property type="entry name" value="RRP15-LIKE PROTEIN"/>
    <property type="match status" value="1"/>
</dbReference>
<dbReference type="AlphaFoldDB" id="A0A0W4ZN38"/>
<feature type="compositionally biased region" description="Acidic residues" evidence="2">
    <location>
        <begin position="81"/>
        <end position="91"/>
    </location>
</feature>
<dbReference type="GO" id="GO:0000470">
    <property type="term" value="P:maturation of LSU-rRNA"/>
    <property type="evidence" value="ECO:0007669"/>
    <property type="project" value="TreeGrafter"/>
</dbReference>
<gene>
    <name evidence="3" type="ORF">T552_00976</name>
</gene>
<dbReference type="PANTHER" id="PTHR13245:SF14">
    <property type="entry name" value="RRP15-LIKE PROTEIN"/>
    <property type="match status" value="1"/>
</dbReference>
<accession>A0A0W4ZN38</accession>